<evidence type="ECO:0000313" key="13">
    <source>
        <dbReference type="EMBL" id="KAJ9546167.1"/>
    </source>
</evidence>
<comment type="caution">
    <text evidence="13">The sequence shown here is derived from an EMBL/GenBank/DDBJ whole genome shotgun (WGS) entry which is preliminary data.</text>
</comment>
<dbReference type="GO" id="GO:0140825">
    <property type="term" value="F:lactoperoxidase activity"/>
    <property type="evidence" value="ECO:0007669"/>
    <property type="project" value="UniProtKB-EC"/>
</dbReference>
<dbReference type="PROSITE" id="PS50873">
    <property type="entry name" value="PEROXIDASE_4"/>
    <property type="match status" value="1"/>
</dbReference>
<dbReference type="AlphaFoldDB" id="A0AA38W4D7"/>
<evidence type="ECO:0000256" key="8">
    <source>
        <dbReference type="ARBA" id="ARBA00023004"/>
    </source>
</evidence>
<evidence type="ECO:0000256" key="7">
    <source>
        <dbReference type="ARBA" id="ARBA00023002"/>
    </source>
</evidence>
<evidence type="ECO:0000256" key="9">
    <source>
        <dbReference type="PIRSR" id="PIRSR600823-2"/>
    </source>
</evidence>
<dbReference type="InterPro" id="IPR010255">
    <property type="entry name" value="Haem_peroxidase_sf"/>
</dbReference>
<sequence length="197" mass="22237">MLHFESGSTEWKVVIGRKDGIVSWASDTSRLPAPTFAFTQLNNAFSQNGLDRKDPIAYQVQISLHSSHSWLPPPFLFSRPNPWLFVYSRHRLNFEVVFCRKIVADVPLHNHVRSVGVSFDPTPNLFDNRYYKELLGGKSILTCDEALLSGDVARGWVQVFAQLRDAFSKAFANSMLKLSEIAGNGTEIRKDYGMVNS</sequence>
<evidence type="ECO:0000256" key="3">
    <source>
        <dbReference type="ARBA" id="ARBA00012313"/>
    </source>
</evidence>
<dbReference type="PANTHER" id="PTHR31517:SF48">
    <property type="entry name" value="PEROXIDASE 16-RELATED"/>
    <property type="match status" value="1"/>
</dbReference>
<dbReference type="PANTHER" id="PTHR31517">
    <property type="match status" value="1"/>
</dbReference>
<accession>A0AA38W4D7</accession>
<keyword evidence="14" id="KW-1185">Reference proteome</keyword>
<dbReference type="EMBL" id="JARYMX010000006">
    <property type="protein sequence ID" value="KAJ9546167.1"/>
    <property type="molecule type" value="Genomic_DNA"/>
</dbReference>
<feature type="binding site" evidence="10">
    <location>
        <position position="120"/>
    </location>
    <ligand>
        <name>Ca(2+)</name>
        <dbReference type="ChEBI" id="CHEBI:29108"/>
        <label>2</label>
    </ligand>
</feature>
<evidence type="ECO:0000256" key="1">
    <source>
        <dbReference type="ARBA" id="ARBA00000189"/>
    </source>
</evidence>
<dbReference type="InterPro" id="IPR000823">
    <property type="entry name" value="Peroxidase_pln"/>
</dbReference>
<comment type="cofactor">
    <cofactor evidence="10">
        <name>Ca(2+)</name>
        <dbReference type="ChEBI" id="CHEBI:29108"/>
    </cofactor>
    <text evidence="10">Binds 2 calcium ions per subunit.</text>
</comment>
<feature type="binding site" evidence="10">
    <location>
        <position position="127"/>
    </location>
    <ligand>
        <name>Ca(2+)</name>
        <dbReference type="ChEBI" id="CHEBI:29108"/>
        <label>2</label>
    </ligand>
</feature>
<dbReference type="Proteomes" id="UP001172457">
    <property type="component" value="Chromosome 6"/>
</dbReference>
<dbReference type="EC" id="1.11.1.7" evidence="3"/>
<proteinExistence type="inferred from homology"/>
<evidence type="ECO:0000256" key="2">
    <source>
        <dbReference type="ARBA" id="ARBA00001970"/>
    </source>
</evidence>
<keyword evidence="7" id="KW-0560">Oxidoreductase</keyword>
<comment type="catalytic activity">
    <reaction evidence="1">
        <text>2 a phenolic donor + H2O2 = 2 a phenolic radical donor + 2 H2O</text>
        <dbReference type="Rhea" id="RHEA:56136"/>
        <dbReference type="ChEBI" id="CHEBI:15377"/>
        <dbReference type="ChEBI" id="CHEBI:16240"/>
        <dbReference type="ChEBI" id="CHEBI:139520"/>
        <dbReference type="ChEBI" id="CHEBI:139521"/>
        <dbReference type="EC" id="1.11.1.7"/>
    </reaction>
</comment>
<evidence type="ECO:0000259" key="12">
    <source>
        <dbReference type="PROSITE" id="PS50873"/>
    </source>
</evidence>
<dbReference type="PRINTS" id="PR00461">
    <property type="entry name" value="PLPEROXIDASE"/>
</dbReference>
<dbReference type="Gene3D" id="1.10.520.10">
    <property type="match status" value="1"/>
</dbReference>
<dbReference type="PRINTS" id="PR00458">
    <property type="entry name" value="PEROXIDASE"/>
</dbReference>
<keyword evidence="6 10" id="KW-0479">Metal-binding</keyword>
<comment type="cofactor">
    <cofactor evidence="2">
        <name>heme b</name>
        <dbReference type="ChEBI" id="CHEBI:60344"/>
    </cofactor>
</comment>
<evidence type="ECO:0000256" key="4">
    <source>
        <dbReference type="ARBA" id="ARBA00022559"/>
    </source>
</evidence>
<evidence type="ECO:0000256" key="11">
    <source>
        <dbReference type="RuleBase" id="RU004241"/>
    </source>
</evidence>
<dbReference type="Pfam" id="PF00141">
    <property type="entry name" value="peroxidase"/>
    <property type="match status" value="1"/>
</dbReference>
<dbReference type="InterPro" id="IPR002016">
    <property type="entry name" value="Haem_peroxidase"/>
</dbReference>
<keyword evidence="10" id="KW-0106">Calcium</keyword>
<dbReference type="SUPFAM" id="SSF48113">
    <property type="entry name" value="Heme-dependent peroxidases"/>
    <property type="match status" value="1"/>
</dbReference>
<dbReference type="GO" id="GO:0020037">
    <property type="term" value="F:heme binding"/>
    <property type="evidence" value="ECO:0007669"/>
    <property type="project" value="InterPro"/>
</dbReference>
<evidence type="ECO:0000256" key="6">
    <source>
        <dbReference type="ARBA" id="ARBA00022723"/>
    </source>
</evidence>
<dbReference type="Gene3D" id="1.10.420.10">
    <property type="entry name" value="Peroxidase, domain 2"/>
    <property type="match status" value="1"/>
</dbReference>
<feature type="domain" description="Plant heme peroxidase family profile" evidence="12">
    <location>
        <begin position="1"/>
        <end position="196"/>
    </location>
</feature>
<dbReference type="GO" id="GO:0006979">
    <property type="term" value="P:response to oxidative stress"/>
    <property type="evidence" value="ECO:0007669"/>
    <property type="project" value="InterPro"/>
</dbReference>
<keyword evidence="8" id="KW-0408">Iron</keyword>
<dbReference type="GO" id="GO:0046872">
    <property type="term" value="F:metal ion binding"/>
    <property type="evidence" value="ECO:0007669"/>
    <property type="project" value="UniProtKB-KW"/>
</dbReference>
<gene>
    <name evidence="13" type="ORF">OSB04_025874</name>
</gene>
<feature type="binding site" evidence="10">
    <location>
        <position position="122"/>
    </location>
    <ligand>
        <name>Ca(2+)</name>
        <dbReference type="ChEBI" id="CHEBI:29108"/>
        <label>2</label>
    </ligand>
</feature>
<comment type="similarity">
    <text evidence="11">Belongs to the peroxidase family.</text>
</comment>
<keyword evidence="5" id="KW-0349">Heme</keyword>
<evidence type="ECO:0000313" key="14">
    <source>
        <dbReference type="Proteomes" id="UP001172457"/>
    </source>
</evidence>
<reference evidence="13" key="1">
    <citation type="submission" date="2023-03" db="EMBL/GenBank/DDBJ databases">
        <title>Chromosome-scale reference genome and RAD-based genetic map of yellow starthistle (Centaurea solstitialis) reveal putative structural variation and QTLs associated with invader traits.</title>
        <authorList>
            <person name="Reatini B."/>
            <person name="Cang F.A."/>
            <person name="Jiang Q."/>
            <person name="Mckibben M.T.W."/>
            <person name="Barker M.S."/>
            <person name="Rieseberg L.H."/>
            <person name="Dlugosch K.M."/>
        </authorList>
    </citation>
    <scope>NUCLEOTIDE SEQUENCE</scope>
    <source>
        <strain evidence="13">CAN-66</strain>
        <tissue evidence="13">Leaf</tissue>
    </source>
</reference>
<protein>
    <recommendedName>
        <fullName evidence="3">peroxidase</fullName>
        <ecNumber evidence="3">1.11.1.7</ecNumber>
    </recommendedName>
</protein>
<evidence type="ECO:0000256" key="10">
    <source>
        <dbReference type="PIRSR" id="PIRSR600823-3"/>
    </source>
</evidence>
<evidence type="ECO:0000256" key="5">
    <source>
        <dbReference type="ARBA" id="ARBA00022617"/>
    </source>
</evidence>
<name>A0AA38W4D7_9ASTR</name>
<organism evidence="13 14">
    <name type="scientific">Centaurea solstitialis</name>
    <name type="common">yellow star-thistle</name>
    <dbReference type="NCBI Taxonomy" id="347529"/>
    <lineage>
        <taxon>Eukaryota</taxon>
        <taxon>Viridiplantae</taxon>
        <taxon>Streptophyta</taxon>
        <taxon>Embryophyta</taxon>
        <taxon>Tracheophyta</taxon>
        <taxon>Spermatophyta</taxon>
        <taxon>Magnoliopsida</taxon>
        <taxon>eudicotyledons</taxon>
        <taxon>Gunneridae</taxon>
        <taxon>Pentapetalae</taxon>
        <taxon>asterids</taxon>
        <taxon>campanulids</taxon>
        <taxon>Asterales</taxon>
        <taxon>Asteraceae</taxon>
        <taxon>Carduoideae</taxon>
        <taxon>Cardueae</taxon>
        <taxon>Centaureinae</taxon>
        <taxon>Centaurea</taxon>
    </lineage>
</organism>
<keyword evidence="4" id="KW-0575">Peroxidase</keyword>
<feature type="binding site" evidence="9">
    <location>
        <position position="32"/>
    </location>
    <ligand>
        <name>substrate</name>
    </ligand>
</feature>